<comment type="caution">
    <text evidence="1">The sequence shown here is derived from an EMBL/GenBank/DDBJ whole genome shotgun (WGS) entry which is preliminary data.</text>
</comment>
<name>A0AAW6U5S3_9BACT</name>
<evidence type="ECO:0000313" key="1">
    <source>
        <dbReference type="EMBL" id="MDI6451308.1"/>
    </source>
</evidence>
<protein>
    <recommendedName>
        <fullName evidence="3">Phage gp6-like head-tail connector protein</fullName>
    </recommendedName>
</protein>
<evidence type="ECO:0008006" key="3">
    <source>
        <dbReference type="Google" id="ProtNLM"/>
    </source>
</evidence>
<accession>A0AAW6U5S3</accession>
<dbReference type="Proteomes" id="UP001431776">
    <property type="component" value="Unassembled WGS sequence"/>
</dbReference>
<sequence length="96" mass="11285">MKDPFDAEGMEGLRCYAKYIAMVVRNAMEDFHCKHLSDEQMAELNPIIRNAIYTALYAYHSEKHSKAAVRFVNFHMISIPKYWEEPELLPEFQGEQ</sequence>
<keyword evidence="2" id="KW-1185">Reference proteome</keyword>
<proteinExistence type="predicted"/>
<dbReference type="EMBL" id="JASCXX010000032">
    <property type="protein sequence ID" value="MDI6451308.1"/>
    <property type="molecule type" value="Genomic_DNA"/>
</dbReference>
<gene>
    <name evidence="1" type="ORF">QJ522_19765</name>
</gene>
<dbReference type="RefSeq" id="WP_349246715.1">
    <property type="nucleotide sequence ID" value="NZ_JASCXX010000032.1"/>
</dbReference>
<reference evidence="1" key="1">
    <citation type="submission" date="2023-05" db="EMBL/GenBank/DDBJ databases">
        <title>Anaerotaeda fermentans gen. nov., sp. nov., a novel anaerobic planctomycete of the new family within the order Sedimentisphaerales isolated from Taman Peninsula, Russia.</title>
        <authorList>
            <person name="Khomyakova M.A."/>
            <person name="Merkel A.Y."/>
            <person name="Slobodkin A.I."/>
        </authorList>
    </citation>
    <scope>NUCLEOTIDE SEQUENCE</scope>
    <source>
        <strain evidence="1">M17dextr</strain>
    </source>
</reference>
<organism evidence="1 2">
    <name type="scientific">Anaerobaca lacustris</name>
    <dbReference type="NCBI Taxonomy" id="3044600"/>
    <lineage>
        <taxon>Bacteria</taxon>
        <taxon>Pseudomonadati</taxon>
        <taxon>Planctomycetota</taxon>
        <taxon>Phycisphaerae</taxon>
        <taxon>Sedimentisphaerales</taxon>
        <taxon>Anaerobacaceae</taxon>
        <taxon>Anaerobaca</taxon>
    </lineage>
</organism>
<dbReference type="AlphaFoldDB" id="A0AAW6U5S3"/>
<evidence type="ECO:0000313" key="2">
    <source>
        <dbReference type="Proteomes" id="UP001431776"/>
    </source>
</evidence>